<accession>A0A1G8DSD8</accession>
<dbReference type="InterPro" id="IPR011201">
    <property type="entry name" value="Zinc-ribbon_6_bact"/>
</dbReference>
<dbReference type="Proteomes" id="UP000198822">
    <property type="component" value="Chromosome I"/>
</dbReference>
<evidence type="ECO:0000259" key="1">
    <source>
        <dbReference type="Pfam" id="PF10005"/>
    </source>
</evidence>
<keyword evidence="3" id="KW-1185">Reference proteome</keyword>
<dbReference type="InterPro" id="IPR031321">
    <property type="entry name" value="UCP012641"/>
</dbReference>
<dbReference type="Pfam" id="PF10005">
    <property type="entry name" value="Zn_ribbon_DZR_6"/>
    <property type="match status" value="1"/>
</dbReference>
<name>A0A1G8DSD8_9MICO</name>
<proteinExistence type="predicted"/>
<feature type="domain" description="Zinc-ribbon" evidence="1">
    <location>
        <begin position="5"/>
        <end position="81"/>
    </location>
</feature>
<dbReference type="OrthoDB" id="256753at2"/>
<gene>
    <name evidence="2" type="ORF">SAMN04489720_1755</name>
</gene>
<reference evidence="3" key="1">
    <citation type="submission" date="2016-10" db="EMBL/GenBank/DDBJ databases">
        <authorList>
            <person name="Varghese N."/>
            <person name="Submissions S."/>
        </authorList>
    </citation>
    <scope>NUCLEOTIDE SEQUENCE [LARGE SCALE GENOMIC DNA]</scope>
    <source>
        <strain evidence="3">DSM 22002</strain>
    </source>
</reference>
<organism evidence="2 3">
    <name type="scientific">Agrococcus jejuensis</name>
    <dbReference type="NCBI Taxonomy" id="399736"/>
    <lineage>
        <taxon>Bacteria</taxon>
        <taxon>Bacillati</taxon>
        <taxon>Actinomycetota</taxon>
        <taxon>Actinomycetes</taxon>
        <taxon>Micrococcales</taxon>
        <taxon>Microbacteriaceae</taxon>
        <taxon>Agrococcus</taxon>
    </lineage>
</organism>
<sequence>MRRLTCPACANEVFFDSIRCERCRTTLLYDLQGDAMLAPAQSGDAWPGRCANADLVRCNWAAEPDALCESCARTRTRPDDDDEEGLRLWPLAEEAKRHLLRDLHRLGFPVDGDDGQPLRFDLLSSVRADVTIGHADGIVTIDLAEGDDSHRERVRRQLAEPYRTMLGHFRHESGHYVEWRLVEGTDRIDEARALFGDERADYQGEIDRHYREGPPAGWQDRFLSAYATMHPYEDFAESFAHLLHIHDSLETADAFGLAPLPMHASAKELIVETWLPFATAMNVVNRSLGRRDLYPFVLPGPVIEKIAFVDSLRTPPRD</sequence>
<evidence type="ECO:0000313" key="2">
    <source>
        <dbReference type="EMBL" id="SDH60471.1"/>
    </source>
</evidence>
<dbReference type="RefSeq" id="WP_092504249.1">
    <property type="nucleotide sequence ID" value="NZ_LT629695.1"/>
</dbReference>
<dbReference type="Pfam" id="PF15887">
    <property type="entry name" value="Peptidase_Mx"/>
    <property type="match status" value="1"/>
</dbReference>
<dbReference type="PIRSF" id="PIRSF012641">
    <property type="entry name" value="UCP012641"/>
    <property type="match status" value="1"/>
</dbReference>
<protein>
    <recommendedName>
        <fullName evidence="1">Zinc-ribbon domain-containing protein</fullName>
    </recommendedName>
</protein>
<dbReference type="AlphaFoldDB" id="A0A1G8DSD8"/>
<dbReference type="STRING" id="399736.SAMN04489720_1755"/>
<dbReference type="EMBL" id="LT629695">
    <property type="protein sequence ID" value="SDH60471.1"/>
    <property type="molecule type" value="Genomic_DNA"/>
</dbReference>
<evidence type="ECO:0000313" key="3">
    <source>
        <dbReference type="Proteomes" id="UP000198822"/>
    </source>
</evidence>